<organism evidence="7 8">
    <name type="scientific">Medicago truncatula</name>
    <name type="common">Barrel medic</name>
    <name type="synonym">Medicago tribuloides</name>
    <dbReference type="NCBI Taxonomy" id="3880"/>
    <lineage>
        <taxon>Eukaryota</taxon>
        <taxon>Viridiplantae</taxon>
        <taxon>Streptophyta</taxon>
        <taxon>Embryophyta</taxon>
        <taxon>Tracheophyta</taxon>
        <taxon>Spermatophyta</taxon>
        <taxon>Magnoliopsida</taxon>
        <taxon>eudicotyledons</taxon>
        <taxon>Gunneridae</taxon>
        <taxon>Pentapetalae</taxon>
        <taxon>rosids</taxon>
        <taxon>fabids</taxon>
        <taxon>Fabales</taxon>
        <taxon>Fabaceae</taxon>
        <taxon>Papilionoideae</taxon>
        <taxon>50 kb inversion clade</taxon>
        <taxon>NPAAA clade</taxon>
        <taxon>Hologalegina</taxon>
        <taxon>IRL clade</taxon>
        <taxon>Trifolieae</taxon>
        <taxon>Medicago</taxon>
    </lineage>
</organism>
<evidence type="ECO:0000256" key="4">
    <source>
        <dbReference type="ARBA" id="ARBA00023242"/>
    </source>
</evidence>
<dbReference type="Gramene" id="rna33794">
    <property type="protein sequence ID" value="RHN58177.1"/>
    <property type="gene ID" value="gene33794"/>
</dbReference>
<sequence length="631" mass="71651">MAAAAAEESVPDQDKQAMNVGAAETVSLNNGENLVEAGDVAAAVAEESVPDQEKQAMNVGANTVELLLTDDEMAARDSSSVKAAMEIMKRGRRSFADIRKRKMDEEVLLVSRTKEERDVEAGGSSSFQPERKKCGRKRKSEKETTENEASLSLSMLNIKPADYSKDARVFCDNCKTSIFDYRRSCTKCPFNLCLLCCCELRGGKLLGGPDPLSFSIFSEAEDESMTHEWSRSGWLADGDGSIPCPKVDNECHHGFLELRRILPPNCISELLCKANELAETFKLQDVKETCDTRCSCLKPVSNADDIGNNTRKAALYENSSDRFLYCPRAVDLHHGDLRHFQWHWSKGEPVIVRNVLEYTSGLSWEPKVMWRSFCQKTNSKYDEVLDGKAVNCIDWCETLISTDSSLVTQGVATRKDWLNWPEVLKLKDWPPSDLFQERLPRHHAEFITSLPYKEYTNPFSGSLNLAVKLPDYCVKPDMGPRTYIAYGFPQDLGRGDSVTKLHCNVFDAVNVLTHIAKVELKPEEINVIKKLRQKHLEQDKRDLYGDREVVEIFHRHSDTNDSDLVVGGDPLEGALWDIFRREDVPKLKEYIKKHFREFRHVNCSPLKQVIDPIHDQTIYLTMEHKMKLKEE</sequence>
<proteinExistence type="inferred from homology"/>
<dbReference type="PANTHER" id="PTHR12549:SF11">
    <property type="entry name" value="LYSINE-SPECIFIC DEMETHYLASE JMJ25"/>
    <property type="match status" value="1"/>
</dbReference>
<comment type="caution">
    <text evidence="7">The sequence shown here is derived from an EMBL/GenBank/DDBJ whole genome shotgun (WGS) entry which is preliminary data.</text>
</comment>
<dbReference type="SMART" id="SM00558">
    <property type="entry name" value="JmjC"/>
    <property type="match status" value="1"/>
</dbReference>
<evidence type="ECO:0000256" key="2">
    <source>
        <dbReference type="ARBA" id="ARBA00006801"/>
    </source>
</evidence>
<protein>
    <submittedName>
        <fullName evidence="7">Putative transcription factor &amp; chromatin remodeling &amp;Metalloenzymes JmjC family</fullName>
    </submittedName>
</protein>
<dbReference type="InterPro" id="IPR003347">
    <property type="entry name" value="JmjC_dom"/>
</dbReference>
<name>A0A396I5T0_MEDTR</name>
<dbReference type="PANTHER" id="PTHR12549">
    <property type="entry name" value="JMJC DOMAIN-CONTAINING HISTONE DEMETHYLATION PROTEIN"/>
    <property type="match status" value="1"/>
</dbReference>
<evidence type="ECO:0000313" key="8">
    <source>
        <dbReference type="Proteomes" id="UP000265566"/>
    </source>
</evidence>
<feature type="region of interest" description="Disordered" evidence="5">
    <location>
        <begin position="118"/>
        <end position="149"/>
    </location>
</feature>
<dbReference type="GO" id="GO:0005634">
    <property type="term" value="C:nucleus"/>
    <property type="evidence" value="ECO:0007669"/>
    <property type="project" value="UniProtKB-SubCell"/>
</dbReference>
<dbReference type="InterPro" id="IPR045109">
    <property type="entry name" value="LSDs-like"/>
</dbReference>
<evidence type="ECO:0000256" key="5">
    <source>
        <dbReference type="SAM" id="MobiDB-lite"/>
    </source>
</evidence>
<dbReference type="Gene3D" id="2.60.120.650">
    <property type="entry name" value="Cupin"/>
    <property type="match status" value="1"/>
</dbReference>
<dbReference type="SUPFAM" id="SSF51197">
    <property type="entry name" value="Clavaminate synthase-like"/>
    <property type="match status" value="1"/>
</dbReference>
<keyword evidence="3" id="KW-0479">Metal-binding</keyword>
<accession>A0A396I5T0</accession>
<comment type="subcellular location">
    <subcellularLocation>
        <location evidence="1">Nucleus</location>
    </subcellularLocation>
</comment>
<comment type="similarity">
    <text evidence="2">Belongs to the JARID1 histone demethylase family.</text>
</comment>
<dbReference type="GO" id="GO:0032454">
    <property type="term" value="F:histone H3K9 demethylase activity"/>
    <property type="evidence" value="ECO:0007669"/>
    <property type="project" value="InterPro"/>
</dbReference>
<gene>
    <name evidence="7" type="ORF">MtrunA17_Chr5g0448301</name>
</gene>
<evidence type="ECO:0000256" key="1">
    <source>
        <dbReference type="ARBA" id="ARBA00004123"/>
    </source>
</evidence>
<dbReference type="GO" id="GO:0046872">
    <property type="term" value="F:metal ion binding"/>
    <property type="evidence" value="ECO:0007669"/>
    <property type="project" value="UniProtKB-KW"/>
</dbReference>
<dbReference type="EMBL" id="PSQE01000005">
    <property type="protein sequence ID" value="RHN58177.1"/>
    <property type="molecule type" value="Genomic_DNA"/>
</dbReference>
<dbReference type="AlphaFoldDB" id="A0A396I5T0"/>
<evidence type="ECO:0000259" key="6">
    <source>
        <dbReference type="SMART" id="SM00558"/>
    </source>
</evidence>
<dbReference type="Proteomes" id="UP000265566">
    <property type="component" value="Chromosome 5"/>
</dbReference>
<reference evidence="8" key="1">
    <citation type="journal article" date="2018" name="Nat. Plants">
        <title>Whole-genome landscape of Medicago truncatula symbiotic genes.</title>
        <authorList>
            <person name="Pecrix Y."/>
            <person name="Staton S.E."/>
            <person name="Sallet E."/>
            <person name="Lelandais-Briere C."/>
            <person name="Moreau S."/>
            <person name="Carrere S."/>
            <person name="Blein T."/>
            <person name="Jardinaud M.F."/>
            <person name="Latrasse D."/>
            <person name="Zouine M."/>
            <person name="Zahm M."/>
            <person name="Kreplak J."/>
            <person name="Mayjonade B."/>
            <person name="Satge C."/>
            <person name="Perez M."/>
            <person name="Cauet S."/>
            <person name="Marande W."/>
            <person name="Chantry-Darmon C."/>
            <person name="Lopez-Roques C."/>
            <person name="Bouchez O."/>
            <person name="Berard A."/>
            <person name="Debelle F."/>
            <person name="Munos S."/>
            <person name="Bendahmane A."/>
            <person name="Berges H."/>
            <person name="Niebel A."/>
            <person name="Buitink J."/>
            <person name="Frugier F."/>
            <person name="Benhamed M."/>
            <person name="Crespi M."/>
            <person name="Gouzy J."/>
            <person name="Gamas P."/>
        </authorList>
    </citation>
    <scope>NUCLEOTIDE SEQUENCE [LARGE SCALE GENOMIC DNA]</scope>
    <source>
        <strain evidence="8">cv. Jemalong A17</strain>
    </source>
</reference>
<evidence type="ECO:0000313" key="7">
    <source>
        <dbReference type="EMBL" id="RHN58177.1"/>
    </source>
</evidence>
<feature type="domain" description="JmjC" evidence="6">
    <location>
        <begin position="439"/>
        <end position="631"/>
    </location>
</feature>
<evidence type="ECO:0000256" key="3">
    <source>
        <dbReference type="ARBA" id="ARBA00022723"/>
    </source>
</evidence>
<keyword evidence="4" id="KW-0539">Nucleus</keyword>